<dbReference type="AlphaFoldDB" id="A0A225W1I0"/>
<comment type="caution">
    <text evidence="1">The sequence shown here is derived from an EMBL/GenBank/DDBJ whole genome shotgun (WGS) entry which is preliminary data.</text>
</comment>
<gene>
    <name evidence="1" type="ORF">PHMEG_00015764</name>
</gene>
<evidence type="ECO:0000313" key="1">
    <source>
        <dbReference type="EMBL" id="OWZ11244.1"/>
    </source>
</evidence>
<accession>A0A225W1I0</accession>
<protein>
    <submittedName>
        <fullName evidence="1">Uncharacterized protein</fullName>
    </submittedName>
</protein>
<evidence type="ECO:0000313" key="2">
    <source>
        <dbReference type="Proteomes" id="UP000198211"/>
    </source>
</evidence>
<dbReference type="EMBL" id="NBNE01002184">
    <property type="protein sequence ID" value="OWZ11244.1"/>
    <property type="molecule type" value="Genomic_DNA"/>
</dbReference>
<keyword evidence="2" id="KW-1185">Reference proteome</keyword>
<dbReference type="Proteomes" id="UP000198211">
    <property type="component" value="Unassembled WGS sequence"/>
</dbReference>
<dbReference type="OrthoDB" id="115958at2759"/>
<organism evidence="1 2">
    <name type="scientific">Phytophthora megakarya</name>
    <dbReference type="NCBI Taxonomy" id="4795"/>
    <lineage>
        <taxon>Eukaryota</taxon>
        <taxon>Sar</taxon>
        <taxon>Stramenopiles</taxon>
        <taxon>Oomycota</taxon>
        <taxon>Peronosporomycetes</taxon>
        <taxon>Peronosporales</taxon>
        <taxon>Peronosporaceae</taxon>
        <taxon>Phytophthora</taxon>
    </lineage>
</organism>
<proteinExistence type="predicted"/>
<name>A0A225W1I0_9STRA</name>
<sequence>MNHWLAGFFHRLSIRARTRQGQVTPESADERAVIFGIEVQQKCLNFEFIRYLTLIKLVSFHCERVLFEYLPKDTINIRSSKTVWVSHGGKAESKSNVIRKVGW</sequence>
<reference evidence="2" key="1">
    <citation type="submission" date="2017-03" db="EMBL/GenBank/DDBJ databases">
        <title>Phytopthora megakarya and P. palmivora, two closely related causual agents of cacao black pod achieved similar genome size and gene model numbers by different mechanisms.</title>
        <authorList>
            <person name="Ali S."/>
            <person name="Shao J."/>
            <person name="Larry D.J."/>
            <person name="Kronmiller B."/>
            <person name="Shen D."/>
            <person name="Strem M.D."/>
            <person name="Melnick R.L."/>
            <person name="Guiltinan M.J."/>
            <person name="Tyler B.M."/>
            <person name="Meinhardt L.W."/>
            <person name="Bailey B.A."/>
        </authorList>
    </citation>
    <scope>NUCLEOTIDE SEQUENCE [LARGE SCALE GENOMIC DNA]</scope>
    <source>
        <strain evidence="2">zdho120</strain>
    </source>
</reference>